<dbReference type="Proteomes" id="UP001234916">
    <property type="component" value="Chromosome"/>
</dbReference>
<keyword evidence="3" id="KW-1133">Transmembrane helix</keyword>
<feature type="transmembrane region" description="Helical" evidence="3">
    <location>
        <begin position="52"/>
        <end position="70"/>
    </location>
</feature>
<reference evidence="5" key="1">
    <citation type="journal article" date="2023" name="Nat. Microbiol.">
        <title>Enrichment and characterization of a nitric oxide-reducing microbial community in a continuous bioreactor.</title>
        <authorList>
            <person name="Garrido-Amador P."/>
            <person name="Stortenbeker N."/>
            <person name="Wessels H.J.C.T."/>
            <person name="Speth D.R."/>
            <person name="Garcia-Heredia I."/>
            <person name="Kartal B."/>
        </authorList>
    </citation>
    <scope>NUCLEOTIDE SEQUENCE</scope>
    <source>
        <strain evidence="5">MAG1</strain>
    </source>
</reference>
<comment type="similarity">
    <text evidence="1">Belongs to the bacterial sugar transferase family.</text>
</comment>
<evidence type="ECO:0000256" key="2">
    <source>
        <dbReference type="SAM" id="MobiDB-lite"/>
    </source>
</evidence>
<dbReference type="EMBL" id="CP107246">
    <property type="protein sequence ID" value="WIM07000.1"/>
    <property type="molecule type" value="Genomic_DNA"/>
</dbReference>
<sequence>MTYETNNPGTKEPDGAFPYTPPSEETQAKFSHVFSLRAPLKDRFVKTAFDKAFSATALLAAAPIVALLYLGSRIEGIFRPASRGDFFISYNAVSSGQVFPKYKIRVIKSTSATPAAKGDWRGYAAEWSPEDRTFVGNIIKHLYLDELPQLFNVLVGHMSMVGPRPLAVHHYERDLAQGNVSRRVIKAGLLGPTQALKGTSRFGNSEVEYEYIDNYMRLSPLGLLWYDLTIIARCLGVVVEAKGL</sequence>
<keyword evidence="5" id="KW-0808">Transferase</keyword>
<dbReference type="Pfam" id="PF02397">
    <property type="entry name" value="Bac_transf"/>
    <property type="match status" value="1"/>
</dbReference>
<dbReference type="AlphaFoldDB" id="A0AA49FP09"/>
<dbReference type="PANTHER" id="PTHR30576">
    <property type="entry name" value="COLANIC BIOSYNTHESIS UDP-GLUCOSE LIPID CARRIER TRANSFERASE"/>
    <property type="match status" value="1"/>
</dbReference>
<protein>
    <submittedName>
        <fullName evidence="5">Sugar transferase</fullName>
    </submittedName>
</protein>
<accession>A0AA49FP09</accession>
<dbReference type="PANTHER" id="PTHR30576:SF0">
    <property type="entry name" value="UNDECAPRENYL-PHOSPHATE N-ACETYLGALACTOSAMINYL 1-PHOSPHATE TRANSFERASE-RELATED"/>
    <property type="match status" value="1"/>
</dbReference>
<dbReference type="InterPro" id="IPR003362">
    <property type="entry name" value="Bact_transf"/>
</dbReference>
<evidence type="ECO:0000259" key="4">
    <source>
        <dbReference type="Pfam" id="PF02397"/>
    </source>
</evidence>
<feature type="domain" description="Bacterial sugar transferase" evidence="4">
    <location>
        <begin position="46"/>
        <end position="239"/>
    </location>
</feature>
<dbReference type="GO" id="GO:0016780">
    <property type="term" value="F:phosphotransferase activity, for other substituted phosphate groups"/>
    <property type="evidence" value="ECO:0007669"/>
    <property type="project" value="TreeGrafter"/>
</dbReference>
<feature type="region of interest" description="Disordered" evidence="2">
    <location>
        <begin position="1"/>
        <end position="22"/>
    </location>
</feature>
<organism evidence="5">
    <name type="scientific">Candidatus Nitricoxidivorans perseverans</name>
    <dbReference type="NCBI Taxonomy" id="2975601"/>
    <lineage>
        <taxon>Bacteria</taxon>
        <taxon>Pseudomonadati</taxon>
        <taxon>Pseudomonadota</taxon>
        <taxon>Betaproteobacteria</taxon>
        <taxon>Nitrosomonadales</taxon>
        <taxon>Sterolibacteriaceae</taxon>
        <taxon>Candidatus Nitricoxidivorans</taxon>
    </lineage>
</organism>
<proteinExistence type="inferred from homology"/>
<evidence type="ECO:0000256" key="1">
    <source>
        <dbReference type="ARBA" id="ARBA00006464"/>
    </source>
</evidence>
<name>A0AA49FP09_9PROT</name>
<evidence type="ECO:0000313" key="5">
    <source>
        <dbReference type="EMBL" id="WIM07000.1"/>
    </source>
</evidence>
<keyword evidence="3" id="KW-0812">Transmembrane</keyword>
<gene>
    <name evidence="5" type="ORF">OHM77_02240</name>
</gene>
<evidence type="ECO:0000256" key="3">
    <source>
        <dbReference type="SAM" id="Phobius"/>
    </source>
</evidence>
<keyword evidence="3" id="KW-0472">Membrane</keyword>
<dbReference type="KEGG" id="npv:OHM77_02240"/>